<keyword evidence="1" id="KW-1133">Transmembrane helix</keyword>
<organism evidence="2 3">
    <name type="scientific">Sulfobacillus thermosulfidooxidans (strain DSM 9293 / VKM B-1269 / AT-1)</name>
    <dbReference type="NCBI Taxonomy" id="929705"/>
    <lineage>
        <taxon>Bacteria</taxon>
        <taxon>Bacillati</taxon>
        <taxon>Bacillota</taxon>
        <taxon>Clostridia</taxon>
        <taxon>Eubacteriales</taxon>
        <taxon>Clostridiales Family XVII. Incertae Sedis</taxon>
        <taxon>Sulfobacillus</taxon>
    </lineage>
</organism>
<gene>
    <name evidence="2" type="ORF">SAMN00768000_0841</name>
</gene>
<name>A0A1W1WB44_SULTA</name>
<evidence type="ECO:0000313" key="2">
    <source>
        <dbReference type="EMBL" id="SMC02973.1"/>
    </source>
</evidence>
<feature type="transmembrane region" description="Helical" evidence="1">
    <location>
        <begin position="27"/>
        <end position="48"/>
    </location>
</feature>
<dbReference type="STRING" id="28034.BFX07_05765"/>
<accession>A0A1W1WB44</accession>
<evidence type="ECO:0000256" key="1">
    <source>
        <dbReference type="SAM" id="Phobius"/>
    </source>
</evidence>
<feature type="transmembrane region" description="Helical" evidence="1">
    <location>
        <begin position="234"/>
        <end position="252"/>
    </location>
</feature>
<dbReference type="Proteomes" id="UP000192660">
    <property type="component" value="Unassembled WGS sequence"/>
</dbReference>
<evidence type="ECO:0000313" key="3">
    <source>
        <dbReference type="Proteomes" id="UP000192660"/>
    </source>
</evidence>
<dbReference type="RefSeq" id="WP_028962692.1">
    <property type="nucleotide sequence ID" value="NZ_FWWY01000001.1"/>
</dbReference>
<proteinExistence type="predicted"/>
<feature type="transmembrane region" description="Helical" evidence="1">
    <location>
        <begin position="132"/>
        <end position="155"/>
    </location>
</feature>
<dbReference type="EMBL" id="FWWY01000001">
    <property type="protein sequence ID" value="SMC02973.1"/>
    <property type="molecule type" value="Genomic_DNA"/>
</dbReference>
<dbReference type="OrthoDB" id="9908791at2"/>
<keyword evidence="3" id="KW-1185">Reference proteome</keyword>
<feature type="transmembrane region" description="Helical" evidence="1">
    <location>
        <begin position="203"/>
        <end position="222"/>
    </location>
</feature>
<feature type="transmembrane region" description="Helical" evidence="1">
    <location>
        <begin position="60"/>
        <end position="78"/>
    </location>
</feature>
<sequence>MNISQNRQIISPMIWSQGPDRPPLTRFSWGFVAVLWSISVLIAIRHYPLSRWWPTLANMLWAWAESLVSMILVMLASYTPLPRKLLAIAIGGQAVATLSLWPSSPLMAQLSLGMFNITAILTLRYPGRRRGGAIAASLLGIVSSYAGLMIGRHHIGFAEMLLLLVIPGLWAQSYIHDMYFLWHSQYCQKIQTTFPREEERLKARMLMWSVLTALVGLLPYYVDPLKREYLLESLLLGAVYLISNGLSLITPFPRRIIHLKWLEHIDQAYLVGIVALFINQLG</sequence>
<protein>
    <submittedName>
        <fullName evidence="2">Uncharacterized protein</fullName>
    </submittedName>
</protein>
<keyword evidence="1" id="KW-0812">Transmembrane</keyword>
<feature type="transmembrane region" description="Helical" evidence="1">
    <location>
        <begin position="161"/>
        <end position="182"/>
    </location>
</feature>
<keyword evidence="1" id="KW-0472">Membrane</keyword>
<reference evidence="3" key="1">
    <citation type="submission" date="2017-04" db="EMBL/GenBank/DDBJ databases">
        <authorList>
            <person name="Varghese N."/>
            <person name="Submissions S."/>
        </authorList>
    </citation>
    <scope>NUCLEOTIDE SEQUENCE [LARGE SCALE GENOMIC DNA]</scope>
    <source>
        <strain evidence="3">DSM 9293</strain>
    </source>
</reference>
<dbReference type="AlphaFoldDB" id="A0A1W1WB44"/>